<organism evidence="1">
    <name type="scientific">marine metagenome</name>
    <dbReference type="NCBI Taxonomy" id="408172"/>
    <lineage>
        <taxon>unclassified sequences</taxon>
        <taxon>metagenomes</taxon>
        <taxon>ecological metagenomes</taxon>
    </lineage>
</organism>
<evidence type="ECO:0000313" key="1">
    <source>
        <dbReference type="EMBL" id="SVC24990.1"/>
    </source>
</evidence>
<feature type="non-terminal residue" evidence="1">
    <location>
        <position position="93"/>
    </location>
</feature>
<sequence length="93" mass="10440">MAIDVRTVQCPKCDNNLELQTDGSTLAVDISHNRESVYEALKKMEEAIDLAKKSSAQFLKLIVGGGLIREEVSQALIALQHRLEIKSFQRDNR</sequence>
<accession>A0A382KKI4</accession>
<proteinExistence type="predicted"/>
<gene>
    <name evidence="1" type="ORF">METZ01_LOCUS277844</name>
</gene>
<reference evidence="1" key="1">
    <citation type="submission" date="2018-05" db="EMBL/GenBank/DDBJ databases">
        <authorList>
            <person name="Lanie J.A."/>
            <person name="Ng W.-L."/>
            <person name="Kazmierczak K.M."/>
            <person name="Andrzejewski T.M."/>
            <person name="Davidsen T.M."/>
            <person name="Wayne K.J."/>
            <person name="Tettelin H."/>
            <person name="Glass J.I."/>
            <person name="Rusch D."/>
            <person name="Podicherti R."/>
            <person name="Tsui H.-C.T."/>
            <person name="Winkler M.E."/>
        </authorList>
    </citation>
    <scope>NUCLEOTIDE SEQUENCE</scope>
</reference>
<name>A0A382KKI4_9ZZZZ</name>
<dbReference type="EMBL" id="UINC01081288">
    <property type="protein sequence ID" value="SVC24990.1"/>
    <property type="molecule type" value="Genomic_DNA"/>
</dbReference>
<protein>
    <submittedName>
        <fullName evidence="1">Uncharacterized protein</fullName>
    </submittedName>
</protein>
<dbReference type="AlphaFoldDB" id="A0A382KKI4"/>